<evidence type="ECO:0000256" key="2">
    <source>
        <dbReference type="SAM" id="Phobius"/>
    </source>
</evidence>
<evidence type="ECO:0000256" key="1">
    <source>
        <dbReference type="SAM" id="Coils"/>
    </source>
</evidence>
<evidence type="ECO:0000313" key="3">
    <source>
        <dbReference type="EMBL" id="SVB76302.1"/>
    </source>
</evidence>
<accession>A0A382GN32</accession>
<protein>
    <submittedName>
        <fullName evidence="3">Uncharacterized protein</fullName>
    </submittedName>
</protein>
<proteinExistence type="predicted"/>
<keyword evidence="1" id="KW-0175">Coiled coil</keyword>
<dbReference type="AlphaFoldDB" id="A0A382GN32"/>
<dbReference type="EMBL" id="UINC01056363">
    <property type="protein sequence ID" value="SVB76302.1"/>
    <property type="molecule type" value="Genomic_DNA"/>
</dbReference>
<name>A0A382GN32_9ZZZZ</name>
<reference evidence="3" key="1">
    <citation type="submission" date="2018-05" db="EMBL/GenBank/DDBJ databases">
        <authorList>
            <person name="Lanie J.A."/>
            <person name="Ng W.-L."/>
            <person name="Kazmierczak K.M."/>
            <person name="Andrzejewski T.M."/>
            <person name="Davidsen T.M."/>
            <person name="Wayne K.J."/>
            <person name="Tettelin H."/>
            <person name="Glass J.I."/>
            <person name="Rusch D."/>
            <person name="Podicherti R."/>
            <person name="Tsui H.-C.T."/>
            <person name="Winkler M.E."/>
        </authorList>
    </citation>
    <scope>NUCLEOTIDE SEQUENCE</scope>
</reference>
<gene>
    <name evidence="3" type="ORF">METZ01_LOCUS229156</name>
</gene>
<keyword evidence="2" id="KW-0812">Transmembrane</keyword>
<sequence length="233" mass="27631">MKKQIIKYSFEFIVIMLGILISLFLEQRRQDSIESERKNNTIKQLVNVIEEDINQIDGFIYLQKFSLNSCNLIFENVANKNSMTEDSIVFHLSSVGRALRSFFPQESIFDQLLNTDLIKMIESNQLKTKLFKLYNEDLRRHDVHTKEFDVFFLEFNRSLSENFFLQDTWSSSPIDANPIRISGYRFNEKYYRSTKLFSDIIESKSSIEQYLQELAALKESFYELKDLCLEELN</sequence>
<organism evidence="3">
    <name type="scientific">marine metagenome</name>
    <dbReference type="NCBI Taxonomy" id="408172"/>
    <lineage>
        <taxon>unclassified sequences</taxon>
        <taxon>metagenomes</taxon>
        <taxon>ecological metagenomes</taxon>
    </lineage>
</organism>
<feature type="transmembrane region" description="Helical" evidence="2">
    <location>
        <begin position="6"/>
        <end position="25"/>
    </location>
</feature>
<keyword evidence="2" id="KW-0472">Membrane</keyword>
<feature type="coiled-coil region" evidence="1">
    <location>
        <begin position="200"/>
        <end position="227"/>
    </location>
</feature>
<keyword evidence="2" id="KW-1133">Transmembrane helix</keyword>